<dbReference type="Proteomes" id="UP000235220">
    <property type="component" value="Unplaced"/>
</dbReference>
<dbReference type="FunCoup" id="A0A6P9E5G7">
    <property type="interactions" value="195"/>
</dbReference>
<dbReference type="Gramene" id="Jr_Scaffold_10_00020_p1">
    <property type="protein sequence ID" value="cds.Jr_Scaffold_10_00020_p1"/>
    <property type="gene ID" value="Jr_Scaffold_10_00020"/>
</dbReference>
<feature type="region of interest" description="Disordered" evidence="10">
    <location>
        <begin position="195"/>
        <end position="231"/>
    </location>
</feature>
<gene>
    <name evidence="13" type="primary">LOC118344964</name>
</gene>
<dbReference type="KEGG" id="jre:118344964"/>
<evidence type="ECO:0000256" key="3">
    <source>
        <dbReference type="ARBA" id="ARBA00022475"/>
    </source>
</evidence>
<evidence type="ECO:0000256" key="8">
    <source>
        <dbReference type="ARBA" id="ARBA00023180"/>
    </source>
</evidence>
<keyword evidence="8" id="KW-0325">Glycoprotein</keyword>
<keyword evidence="4" id="KW-0336">GPI-anchor</keyword>
<name>A0A6P9E5G7_JUGRE</name>
<dbReference type="AlphaFoldDB" id="A0A6P9E5G7"/>
<sequence length="252" mass="26363">MAASTPLSLIILVTLNIQLLLLLSPHTRAQTPSAPAPAPAGTVNLTGILDKNGQYTTFIGLLTETQVANQIENQLNTSSEGLTVFAPTDNAFNNLKSGAINGLSTQEKVQLVLYHVSPKYYRLVDLLTVTNPVRTQAAGNDGNWGLNFTGHGNQVNVTTGIVTTQINNALRQQFPLGLYQVDMVLLPEELFGAKPPASAPPPAKTPSTTSNTTTNTSAPASPTEGTGASGRNVVGWGLSLGLGMLCMQGALS</sequence>
<evidence type="ECO:0000256" key="7">
    <source>
        <dbReference type="ARBA" id="ARBA00023136"/>
    </source>
</evidence>
<keyword evidence="4" id="KW-0449">Lipoprotein</keyword>
<dbReference type="InterPro" id="IPR045003">
    <property type="entry name" value="FLA_A"/>
</dbReference>
<accession>A0A6P9E5G7</accession>
<reference evidence="13" key="1">
    <citation type="submission" date="2025-08" db="UniProtKB">
        <authorList>
            <consortium name="RefSeq"/>
        </authorList>
    </citation>
    <scope>IDENTIFICATION</scope>
    <source>
        <tissue evidence="13">Leaves</tissue>
    </source>
</reference>
<dbReference type="PANTHER" id="PTHR32077">
    <property type="entry name" value="FASCICLIN-LIKE ARABINOGALACTAN PROTEIN"/>
    <property type="match status" value="1"/>
</dbReference>
<feature type="chain" id="PRO_5043411444" evidence="11">
    <location>
        <begin position="30"/>
        <end position="252"/>
    </location>
</feature>
<dbReference type="GO" id="GO:0098552">
    <property type="term" value="C:side of membrane"/>
    <property type="evidence" value="ECO:0007669"/>
    <property type="project" value="UniProtKB-KW"/>
</dbReference>
<organism evidence="12 13">
    <name type="scientific">Juglans regia</name>
    <name type="common">English walnut</name>
    <dbReference type="NCBI Taxonomy" id="51240"/>
    <lineage>
        <taxon>Eukaryota</taxon>
        <taxon>Viridiplantae</taxon>
        <taxon>Streptophyta</taxon>
        <taxon>Embryophyta</taxon>
        <taxon>Tracheophyta</taxon>
        <taxon>Spermatophyta</taxon>
        <taxon>Magnoliopsida</taxon>
        <taxon>eudicotyledons</taxon>
        <taxon>Gunneridae</taxon>
        <taxon>Pentapetalae</taxon>
        <taxon>rosids</taxon>
        <taxon>fabids</taxon>
        <taxon>Fagales</taxon>
        <taxon>Juglandaceae</taxon>
        <taxon>Juglans</taxon>
    </lineage>
</organism>
<dbReference type="GeneID" id="118344964"/>
<evidence type="ECO:0000256" key="4">
    <source>
        <dbReference type="ARBA" id="ARBA00022622"/>
    </source>
</evidence>
<keyword evidence="6" id="KW-0654">Proteoglycan</keyword>
<evidence type="ECO:0000256" key="6">
    <source>
        <dbReference type="ARBA" id="ARBA00022974"/>
    </source>
</evidence>
<comment type="subcellular location">
    <subcellularLocation>
        <location evidence="1">Cell membrane</location>
        <topology evidence="1">Lipid-anchor</topology>
        <topology evidence="1">GPI-anchor</topology>
    </subcellularLocation>
</comment>
<dbReference type="InterPro" id="IPR000782">
    <property type="entry name" value="FAS1_domain"/>
</dbReference>
<evidence type="ECO:0000256" key="5">
    <source>
        <dbReference type="ARBA" id="ARBA00022729"/>
    </source>
</evidence>
<dbReference type="Gene3D" id="2.30.180.10">
    <property type="entry name" value="FAS1 domain"/>
    <property type="match status" value="1"/>
</dbReference>
<dbReference type="SUPFAM" id="SSF82153">
    <property type="entry name" value="FAS1 domain"/>
    <property type="match status" value="1"/>
</dbReference>
<feature type="compositionally biased region" description="Low complexity" evidence="10">
    <location>
        <begin position="205"/>
        <end position="223"/>
    </location>
</feature>
<dbReference type="GO" id="GO:0005886">
    <property type="term" value="C:plasma membrane"/>
    <property type="evidence" value="ECO:0000318"/>
    <property type="project" value="GO_Central"/>
</dbReference>
<dbReference type="FunFam" id="2.30.180.10:FF:000006">
    <property type="entry name" value="Fasciclin-like arabinogalactan protein 11"/>
    <property type="match status" value="1"/>
</dbReference>
<feature type="signal peptide" evidence="11">
    <location>
        <begin position="1"/>
        <end position="29"/>
    </location>
</feature>
<evidence type="ECO:0000256" key="1">
    <source>
        <dbReference type="ARBA" id="ARBA00004609"/>
    </source>
</evidence>
<keyword evidence="12" id="KW-1185">Reference proteome</keyword>
<dbReference type="PANTHER" id="PTHR32077:SF54">
    <property type="entry name" value="FASCICLIN-LIKE ARABINOGALACTAN PROTEIN 13-RELATED"/>
    <property type="match status" value="1"/>
</dbReference>
<keyword evidence="5 11" id="KW-0732">Signal</keyword>
<evidence type="ECO:0000256" key="2">
    <source>
        <dbReference type="ARBA" id="ARBA00007843"/>
    </source>
</evidence>
<proteinExistence type="inferred from homology"/>
<evidence type="ECO:0000256" key="9">
    <source>
        <dbReference type="ARBA" id="ARBA00024686"/>
    </source>
</evidence>
<dbReference type="Pfam" id="PF02469">
    <property type="entry name" value="Fasciclin"/>
    <property type="match status" value="1"/>
</dbReference>
<dbReference type="SMART" id="SM00554">
    <property type="entry name" value="FAS1"/>
    <property type="match status" value="1"/>
</dbReference>
<dbReference type="GO" id="GO:0009834">
    <property type="term" value="P:plant-type secondary cell wall biogenesis"/>
    <property type="evidence" value="ECO:0000318"/>
    <property type="project" value="GO_Central"/>
</dbReference>
<keyword evidence="3" id="KW-1003">Cell membrane</keyword>
<evidence type="ECO:0000256" key="10">
    <source>
        <dbReference type="SAM" id="MobiDB-lite"/>
    </source>
</evidence>
<evidence type="ECO:0000313" key="13">
    <source>
        <dbReference type="RefSeq" id="XP_035542769.1"/>
    </source>
</evidence>
<comment type="function">
    <text evidence="9">May be a cell surface adhesion protein.</text>
</comment>
<dbReference type="PROSITE" id="PS50213">
    <property type="entry name" value="FAS1"/>
    <property type="match status" value="1"/>
</dbReference>
<comment type="similarity">
    <text evidence="2">Belongs to the fasciclin-like AGP family.</text>
</comment>
<protein>
    <submittedName>
        <fullName evidence="13">Fasciclin-like arabinogalactan protein 13</fullName>
    </submittedName>
</protein>
<evidence type="ECO:0000256" key="11">
    <source>
        <dbReference type="SAM" id="SignalP"/>
    </source>
</evidence>
<keyword evidence="7" id="KW-0472">Membrane</keyword>
<evidence type="ECO:0000313" key="12">
    <source>
        <dbReference type="Proteomes" id="UP000235220"/>
    </source>
</evidence>
<dbReference type="OrthoDB" id="286301at2759"/>
<dbReference type="RefSeq" id="XP_035542769.1">
    <property type="nucleotide sequence ID" value="XM_035686876.1"/>
</dbReference>
<dbReference type="InterPro" id="IPR036378">
    <property type="entry name" value="FAS1_dom_sf"/>
</dbReference>